<dbReference type="PROSITE" id="PS51826">
    <property type="entry name" value="PSBD"/>
    <property type="match status" value="1"/>
</dbReference>
<keyword evidence="5 9" id="KW-0450">Lipoyl</keyword>
<dbReference type="CDD" id="cd06849">
    <property type="entry name" value="lipoyl_domain"/>
    <property type="match status" value="1"/>
</dbReference>
<gene>
    <name evidence="12" type="ORF">C0068_12965</name>
</gene>
<evidence type="ECO:0000256" key="8">
    <source>
        <dbReference type="ARBA" id="ARBA00048370"/>
    </source>
</evidence>
<comment type="catalytic activity">
    <reaction evidence="8">
        <text>N(6)-[(R)-dihydrolipoyl]-L-lysyl-[protein] + acetyl-CoA = N(6)-[(R)-S(8)-acetyldihydrolipoyl]-L-lysyl-[protein] + CoA</text>
        <dbReference type="Rhea" id="RHEA:17017"/>
        <dbReference type="Rhea" id="RHEA-COMP:10475"/>
        <dbReference type="Rhea" id="RHEA-COMP:10478"/>
        <dbReference type="ChEBI" id="CHEBI:57287"/>
        <dbReference type="ChEBI" id="CHEBI:57288"/>
        <dbReference type="ChEBI" id="CHEBI:83100"/>
        <dbReference type="ChEBI" id="CHEBI:83111"/>
        <dbReference type="EC" id="2.3.1.12"/>
    </reaction>
</comment>
<dbReference type="SUPFAM" id="SSF47005">
    <property type="entry name" value="Peripheral subunit-binding domain of 2-oxo acid dehydrogenase complex"/>
    <property type="match status" value="1"/>
</dbReference>
<comment type="function">
    <text evidence="7">The pyruvate dehydrogenase complex catalyzes the overall conversion of pyruvate to acetyl-CoA and CO(2). It contains multiple copies of three enzymatic components: pyruvate dehydrogenase (E1), dihydrolipoamide acetyltransferase (E2) and lipoamide dehydrogenase (E3).</text>
</comment>
<evidence type="ECO:0000256" key="4">
    <source>
        <dbReference type="ARBA" id="ARBA00022679"/>
    </source>
</evidence>
<comment type="subunit">
    <text evidence="3">Forms a 24-polypeptide structural core with octahedral symmetry.</text>
</comment>
<dbReference type="InterPro" id="IPR011053">
    <property type="entry name" value="Single_hybrid_motif"/>
</dbReference>
<dbReference type="SUPFAM" id="SSF52777">
    <property type="entry name" value="CoA-dependent acyltransferases"/>
    <property type="match status" value="1"/>
</dbReference>
<evidence type="ECO:0000256" key="3">
    <source>
        <dbReference type="ARBA" id="ARBA00011484"/>
    </source>
</evidence>
<evidence type="ECO:0000256" key="5">
    <source>
        <dbReference type="ARBA" id="ARBA00022823"/>
    </source>
</evidence>
<dbReference type="EC" id="2.3.1.-" evidence="9"/>
<dbReference type="InterPro" id="IPR036625">
    <property type="entry name" value="E3-bd_dom_sf"/>
</dbReference>
<keyword evidence="6 9" id="KW-0012">Acyltransferase</keyword>
<dbReference type="InterPro" id="IPR004167">
    <property type="entry name" value="PSBD"/>
</dbReference>
<dbReference type="Proteomes" id="UP000237222">
    <property type="component" value="Unassembled WGS sequence"/>
</dbReference>
<dbReference type="Pfam" id="PF02817">
    <property type="entry name" value="E3_binding"/>
    <property type="match status" value="1"/>
</dbReference>
<accession>A0A2S4HE65</accession>
<evidence type="ECO:0000256" key="7">
    <source>
        <dbReference type="ARBA" id="ARBA00025211"/>
    </source>
</evidence>
<dbReference type="EMBL" id="PQGG01000030">
    <property type="protein sequence ID" value="POP52282.1"/>
    <property type="molecule type" value="Genomic_DNA"/>
</dbReference>
<dbReference type="GO" id="GO:0006086">
    <property type="term" value="P:pyruvate decarboxylation to acetyl-CoA"/>
    <property type="evidence" value="ECO:0007669"/>
    <property type="project" value="TreeGrafter"/>
</dbReference>
<dbReference type="GO" id="GO:0031405">
    <property type="term" value="F:lipoic acid binding"/>
    <property type="evidence" value="ECO:0007669"/>
    <property type="project" value="TreeGrafter"/>
</dbReference>
<dbReference type="PANTHER" id="PTHR43178">
    <property type="entry name" value="DIHYDROLIPOAMIDE ACETYLTRANSFERASE COMPONENT OF PYRUVATE DEHYDROGENASE COMPLEX"/>
    <property type="match status" value="1"/>
</dbReference>
<evidence type="ECO:0000256" key="1">
    <source>
        <dbReference type="ARBA" id="ARBA00001938"/>
    </source>
</evidence>
<evidence type="ECO:0000259" key="10">
    <source>
        <dbReference type="PROSITE" id="PS50968"/>
    </source>
</evidence>
<evidence type="ECO:0000256" key="2">
    <source>
        <dbReference type="ARBA" id="ARBA00007317"/>
    </source>
</evidence>
<evidence type="ECO:0000313" key="13">
    <source>
        <dbReference type="Proteomes" id="UP000237222"/>
    </source>
</evidence>
<sequence>MATQTIETPDLGNDQAAEVIEICVMAGDSVTEGDPLIVLESDKASMEIPSPLSGVIQELKVKIGDSIQKGNIIADIKVANQPPSTENKCIKDDAADDQIRSNSEFNSPAVPPSNDLCGPLSDKPMPIDANNSTTEIYAGPAVRKLARELGIDLKEIDSSGPRNRIIKKDIHTYVRKIISGNSIQNIAPNLLATPDIDFSKFGLIDVFSLSEKDKITASTHHQHWYSTPHVTQFNEVDISDLENFRHSLHKEATRRNIKLTLTPFILMATASAIKQNTKFTASLSSDNEKIIYKKFINIGVIVNTAGGLIVPVLREVDQKSIFKLAEELTQLTLKSQNQPLTQDDIDGSCFTIFNLGKYGGNGFTSIINFPEPAILGISQFNIKPMWNGQCFQPRTILPLCLSYNHKLINGAEAGKFLTDLSTTLADVRKLLL</sequence>
<dbReference type="Gene3D" id="4.10.320.10">
    <property type="entry name" value="E3-binding domain"/>
    <property type="match status" value="1"/>
</dbReference>
<dbReference type="Pfam" id="PF00198">
    <property type="entry name" value="2-oxoacid_dh"/>
    <property type="match status" value="1"/>
</dbReference>
<comment type="caution">
    <text evidence="12">The sequence shown here is derived from an EMBL/GenBank/DDBJ whole genome shotgun (WGS) entry which is preliminary data.</text>
</comment>
<keyword evidence="4 9" id="KW-0808">Transferase</keyword>
<proteinExistence type="inferred from homology"/>
<dbReference type="Gene3D" id="3.30.559.10">
    <property type="entry name" value="Chloramphenicol acetyltransferase-like domain"/>
    <property type="match status" value="1"/>
</dbReference>
<dbReference type="InterPro" id="IPR003016">
    <property type="entry name" value="2-oxoA_DH_lipoyl-BS"/>
</dbReference>
<dbReference type="GO" id="GO:0004742">
    <property type="term" value="F:dihydrolipoyllysine-residue acetyltransferase activity"/>
    <property type="evidence" value="ECO:0007669"/>
    <property type="project" value="UniProtKB-EC"/>
</dbReference>
<dbReference type="SUPFAM" id="SSF51230">
    <property type="entry name" value="Single hybrid motif"/>
    <property type="match status" value="1"/>
</dbReference>
<dbReference type="RefSeq" id="WP_103684898.1">
    <property type="nucleotide sequence ID" value="NZ_PQGG01000030.1"/>
</dbReference>
<feature type="domain" description="Lipoyl-binding" evidence="10">
    <location>
        <begin position="3"/>
        <end position="77"/>
    </location>
</feature>
<dbReference type="InterPro" id="IPR000089">
    <property type="entry name" value="Biotin_lipoyl"/>
</dbReference>
<protein>
    <recommendedName>
        <fullName evidence="9">Dihydrolipoamide acetyltransferase component of pyruvate dehydrogenase complex</fullName>
        <ecNumber evidence="9">2.3.1.-</ecNumber>
    </recommendedName>
</protein>
<dbReference type="PROSITE" id="PS50968">
    <property type="entry name" value="BIOTINYL_LIPOYL"/>
    <property type="match status" value="1"/>
</dbReference>
<dbReference type="InterPro" id="IPR050743">
    <property type="entry name" value="2-oxoacid_DH_E2_comp"/>
</dbReference>
<name>A0A2S4HE65_9GAMM</name>
<comment type="cofactor">
    <cofactor evidence="1 9">
        <name>(R)-lipoate</name>
        <dbReference type="ChEBI" id="CHEBI:83088"/>
    </cofactor>
</comment>
<organism evidence="12 13">
    <name type="scientific">Zhongshania marina</name>
    <dbReference type="NCBI Taxonomy" id="2304603"/>
    <lineage>
        <taxon>Bacteria</taxon>
        <taxon>Pseudomonadati</taxon>
        <taxon>Pseudomonadota</taxon>
        <taxon>Gammaproteobacteria</taxon>
        <taxon>Cellvibrionales</taxon>
        <taxon>Spongiibacteraceae</taxon>
        <taxon>Zhongshania</taxon>
    </lineage>
</organism>
<dbReference type="Gene3D" id="2.40.50.100">
    <property type="match status" value="1"/>
</dbReference>
<dbReference type="AlphaFoldDB" id="A0A2S4HE65"/>
<reference evidence="12 13" key="1">
    <citation type="submission" date="2018-01" db="EMBL/GenBank/DDBJ databases">
        <authorList>
            <person name="Yu X.-D."/>
        </authorList>
    </citation>
    <scope>NUCLEOTIDE SEQUENCE [LARGE SCALE GENOMIC DNA]</scope>
    <source>
        <strain evidence="12 13">ZX-21</strain>
    </source>
</reference>
<comment type="similarity">
    <text evidence="2 9">Belongs to the 2-oxoacid dehydrogenase family.</text>
</comment>
<dbReference type="PANTHER" id="PTHR43178:SF2">
    <property type="entry name" value="DIHYDROLIPOYLLYSINE-RESIDUE ACETYLTRANSFERASE COMPONENT OF PYRUVATE DEHYDROGENASE COMPLEX"/>
    <property type="match status" value="1"/>
</dbReference>
<dbReference type="InterPro" id="IPR001078">
    <property type="entry name" value="2-oxoacid_DH_actylTfrase"/>
</dbReference>
<dbReference type="OrthoDB" id="9805770at2"/>
<evidence type="ECO:0000313" key="12">
    <source>
        <dbReference type="EMBL" id="POP52282.1"/>
    </source>
</evidence>
<evidence type="ECO:0000256" key="9">
    <source>
        <dbReference type="RuleBase" id="RU003423"/>
    </source>
</evidence>
<dbReference type="PROSITE" id="PS00189">
    <property type="entry name" value="LIPOYL"/>
    <property type="match status" value="1"/>
</dbReference>
<dbReference type="GO" id="GO:0005737">
    <property type="term" value="C:cytoplasm"/>
    <property type="evidence" value="ECO:0007669"/>
    <property type="project" value="TreeGrafter"/>
</dbReference>
<evidence type="ECO:0000256" key="6">
    <source>
        <dbReference type="ARBA" id="ARBA00023315"/>
    </source>
</evidence>
<dbReference type="InterPro" id="IPR023213">
    <property type="entry name" value="CAT-like_dom_sf"/>
</dbReference>
<dbReference type="Pfam" id="PF00364">
    <property type="entry name" value="Biotin_lipoyl"/>
    <property type="match status" value="1"/>
</dbReference>
<feature type="domain" description="Peripheral subunit-binding (PSBD)" evidence="11">
    <location>
        <begin position="137"/>
        <end position="174"/>
    </location>
</feature>
<evidence type="ECO:0000259" key="11">
    <source>
        <dbReference type="PROSITE" id="PS51826"/>
    </source>
</evidence>